<keyword evidence="4 7" id="KW-1133">Transmembrane helix</keyword>
<feature type="transmembrane region" description="Helical" evidence="7">
    <location>
        <begin position="282"/>
        <end position="305"/>
    </location>
</feature>
<evidence type="ECO:0000313" key="11">
    <source>
        <dbReference type="Proteomes" id="UP000288943"/>
    </source>
</evidence>
<dbReference type="PANTHER" id="PTHR11360">
    <property type="entry name" value="MONOCARBOXYLATE TRANSPORTER"/>
    <property type="match status" value="1"/>
</dbReference>
<gene>
    <name evidence="9" type="ORF">M5X16_08475</name>
    <name evidence="10" type="ORF">PC41400_07715</name>
</gene>
<feature type="transmembrane region" description="Helical" evidence="7">
    <location>
        <begin position="80"/>
        <end position="98"/>
    </location>
</feature>
<evidence type="ECO:0000256" key="7">
    <source>
        <dbReference type="SAM" id="Phobius"/>
    </source>
</evidence>
<dbReference type="Gene3D" id="1.20.1250.20">
    <property type="entry name" value="MFS general substrate transporter like domains"/>
    <property type="match status" value="2"/>
</dbReference>
<keyword evidence="2" id="KW-0813">Transport</keyword>
<protein>
    <submittedName>
        <fullName evidence="10">MFS transporter</fullName>
    </submittedName>
</protein>
<feature type="transmembrane region" description="Helical" evidence="7">
    <location>
        <begin position="338"/>
        <end position="362"/>
    </location>
</feature>
<dbReference type="InterPro" id="IPR011701">
    <property type="entry name" value="MFS"/>
</dbReference>
<dbReference type="AlphaFoldDB" id="A0A410WT41"/>
<keyword evidence="12" id="KW-1185">Reference proteome</keyword>
<feature type="transmembrane region" description="Helical" evidence="7">
    <location>
        <begin position="169"/>
        <end position="187"/>
    </location>
</feature>
<feature type="transmembrane region" description="Helical" evidence="7">
    <location>
        <begin position="314"/>
        <end position="332"/>
    </location>
</feature>
<dbReference type="InterPro" id="IPR020846">
    <property type="entry name" value="MFS_dom"/>
</dbReference>
<feature type="transmembrane region" description="Helical" evidence="7">
    <location>
        <begin position="12"/>
        <end position="32"/>
    </location>
</feature>
<feature type="domain" description="Major facilitator superfamily (MFS) profile" evidence="8">
    <location>
        <begin position="14"/>
        <end position="430"/>
    </location>
</feature>
<keyword evidence="3 7" id="KW-0812">Transmembrane</keyword>
<sequence length="441" mass="47593">MRLLFKEKKYAWFLLAFLWVFGFVGSLGRFVMAYYQKDISETLGVGRSFLGATWSTAIFIGAISAPLGGWLIDKIGYKKVMIYSAIANLLSLAIVLLFRNPIGYFLGFGLITGIAGIGASASYVLVANWFKHHRAKALMIIGSAGSLGLAVLTPVLVSNKGWLNWTTVYTVLFIISLAFIPLILLIVRSNKEAPEEEAPAASVQDSSSPTNKEPGEEQPPAPAEPVFSLKKMSEGFKAFLVYLTRPVMLVIMFALLTCGISMGTVEMNLMAIHQLAHVSDGMMSSSLSLLGLLELVGGVTFSFLLDYMPRVKALAYLYFFRIAGFAVLFFHFDYSPILFSLIFGATYLGAVPGGILVAGEALNEGKKQIGLQTGILLLIHQLGGVVAAIAGGLNFDLANDYQFLIAVNVVFSLIASAGYFVLYRKGIGTKKAPVLTGEVGA</sequence>
<evidence type="ECO:0000256" key="4">
    <source>
        <dbReference type="ARBA" id="ARBA00022989"/>
    </source>
</evidence>
<dbReference type="Proteomes" id="UP000288943">
    <property type="component" value="Chromosome"/>
</dbReference>
<accession>A0A410WT41</accession>
<dbReference type="KEGG" id="pchi:PC41400_07715"/>
<reference evidence="10 11" key="1">
    <citation type="submission" date="2018-01" db="EMBL/GenBank/DDBJ databases">
        <title>The whole genome sequencing and assembly of Paenibacillus chitinolyticus KCCM 41400 strain.</title>
        <authorList>
            <person name="Kim J.-Y."/>
            <person name="Park M.-K."/>
            <person name="Lee Y.-J."/>
            <person name="Yi H."/>
            <person name="Bahn Y.-S."/>
            <person name="Kim J.F."/>
            <person name="Lee D.-W."/>
        </authorList>
    </citation>
    <scope>NUCLEOTIDE SEQUENCE [LARGE SCALE GENOMIC DNA]</scope>
    <source>
        <strain evidence="10 11">KCCM 41400</strain>
    </source>
</reference>
<evidence type="ECO:0000256" key="3">
    <source>
        <dbReference type="ARBA" id="ARBA00022692"/>
    </source>
</evidence>
<dbReference type="Pfam" id="PF07690">
    <property type="entry name" value="MFS_1"/>
    <property type="match status" value="1"/>
</dbReference>
<evidence type="ECO:0000313" key="12">
    <source>
        <dbReference type="Proteomes" id="UP001527202"/>
    </source>
</evidence>
<dbReference type="InterPro" id="IPR036259">
    <property type="entry name" value="MFS_trans_sf"/>
</dbReference>
<feature type="transmembrane region" description="Helical" evidence="7">
    <location>
        <begin position="374"/>
        <end position="395"/>
    </location>
</feature>
<dbReference type="GO" id="GO:0022857">
    <property type="term" value="F:transmembrane transporter activity"/>
    <property type="evidence" value="ECO:0007669"/>
    <property type="project" value="InterPro"/>
</dbReference>
<dbReference type="Proteomes" id="UP001527202">
    <property type="component" value="Unassembled WGS sequence"/>
</dbReference>
<keyword evidence="5 7" id="KW-0472">Membrane</keyword>
<evidence type="ECO:0000256" key="5">
    <source>
        <dbReference type="ARBA" id="ARBA00023136"/>
    </source>
</evidence>
<comment type="subcellular location">
    <subcellularLocation>
        <location evidence="1">Cell membrane</location>
        <topology evidence="1">Multi-pass membrane protein</topology>
    </subcellularLocation>
</comment>
<feature type="transmembrane region" description="Helical" evidence="7">
    <location>
        <begin position="401"/>
        <end position="422"/>
    </location>
</feature>
<feature type="transmembrane region" description="Helical" evidence="7">
    <location>
        <begin position="138"/>
        <end position="157"/>
    </location>
</feature>
<reference evidence="9 12" key="2">
    <citation type="submission" date="2022-05" db="EMBL/GenBank/DDBJ databases">
        <title>Genome Sequencing of Bee-Associated Microbes.</title>
        <authorList>
            <person name="Dunlap C."/>
        </authorList>
    </citation>
    <scope>NUCLEOTIDE SEQUENCE [LARGE SCALE GENOMIC DNA]</scope>
    <source>
        <strain evidence="9 12">NRRL B-23120</strain>
    </source>
</reference>
<name>A0A410WT41_9BACL</name>
<dbReference type="EMBL" id="CP026520">
    <property type="protein sequence ID" value="QAV17555.1"/>
    <property type="molecule type" value="Genomic_DNA"/>
</dbReference>
<dbReference type="RefSeq" id="WP_053228695.1">
    <property type="nucleotide sequence ID" value="NZ_CP026520.1"/>
</dbReference>
<evidence type="ECO:0000256" key="2">
    <source>
        <dbReference type="ARBA" id="ARBA00022448"/>
    </source>
</evidence>
<dbReference type="OrthoDB" id="182417at2"/>
<feature type="transmembrane region" description="Helical" evidence="7">
    <location>
        <begin position="104"/>
        <end position="126"/>
    </location>
</feature>
<evidence type="ECO:0000259" key="8">
    <source>
        <dbReference type="PROSITE" id="PS50850"/>
    </source>
</evidence>
<evidence type="ECO:0000313" key="10">
    <source>
        <dbReference type="EMBL" id="QAV17555.1"/>
    </source>
</evidence>
<dbReference type="GeneID" id="95374698"/>
<dbReference type="InterPro" id="IPR050327">
    <property type="entry name" value="Proton-linked_MCT"/>
</dbReference>
<dbReference type="PANTHER" id="PTHR11360:SF284">
    <property type="entry name" value="EG:103B4.3 PROTEIN-RELATED"/>
    <property type="match status" value="1"/>
</dbReference>
<dbReference type="GO" id="GO:0005886">
    <property type="term" value="C:plasma membrane"/>
    <property type="evidence" value="ECO:0007669"/>
    <property type="project" value="UniProtKB-SubCell"/>
</dbReference>
<organism evidence="10 11">
    <name type="scientific">Paenibacillus chitinolyticus</name>
    <dbReference type="NCBI Taxonomy" id="79263"/>
    <lineage>
        <taxon>Bacteria</taxon>
        <taxon>Bacillati</taxon>
        <taxon>Bacillota</taxon>
        <taxon>Bacilli</taxon>
        <taxon>Bacillales</taxon>
        <taxon>Paenibacillaceae</taxon>
        <taxon>Paenibacillus</taxon>
    </lineage>
</organism>
<dbReference type="EMBL" id="JAMDMJ010000008">
    <property type="protein sequence ID" value="MCY9595805.1"/>
    <property type="molecule type" value="Genomic_DNA"/>
</dbReference>
<feature type="region of interest" description="Disordered" evidence="6">
    <location>
        <begin position="197"/>
        <end position="224"/>
    </location>
</feature>
<evidence type="ECO:0000313" key="9">
    <source>
        <dbReference type="EMBL" id="MCY9595805.1"/>
    </source>
</evidence>
<feature type="transmembrane region" description="Helical" evidence="7">
    <location>
        <begin position="52"/>
        <end position="73"/>
    </location>
</feature>
<proteinExistence type="predicted"/>
<dbReference type="SUPFAM" id="SSF103473">
    <property type="entry name" value="MFS general substrate transporter"/>
    <property type="match status" value="1"/>
</dbReference>
<evidence type="ECO:0000256" key="1">
    <source>
        <dbReference type="ARBA" id="ARBA00004651"/>
    </source>
</evidence>
<evidence type="ECO:0000256" key="6">
    <source>
        <dbReference type="SAM" id="MobiDB-lite"/>
    </source>
</evidence>
<dbReference type="PROSITE" id="PS50850">
    <property type="entry name" value="MFS"/>
    <property type="match status" value="1"/>
</dbReference>
<feature type="transmembrane region" description="Helical" evidence="7">
    <location>
        <begin position="239"/>
        <end position="262"/>
    </location>
</feature>